<organism evidence="6 7">
    <name type="scientific">Curvularia kusanoi</name>
    <name type="common">Cochliobolus kusanoi</name>
    <dbReference type="NCBI Taxonomy" id="90978"/>
    <lineage>
        <taxon>Eukaryota</taxon>
        <taxon>Fungi</taxon>
        <taxon>Dikarya</taxon>
        <taxon>Ascomycota</taxon>
        <taxon>Pezizomycotina</taxon>
        <taxon>Dothideomycetes</taxon>
        <taxon>Pleosporomycetidae</taxon>
        <taxon>Pleosporales</taxon>
        <taxon>Pleosporineae</taxon>
        <taxon>Pleosporaceae</taxon>
        <taxon>Curvularia</taxon>
    </lineage>
</organism>
<feature type="signal peptide" evidence="4">
    <location>
        <begin position="1"/>
        <end position="21"/>
    </location>
</feature>
<dbReference type="Gene3D" id="3.50.50.60">
    <property type="entry name" value="FAD/NAD(P)-binding domain"/>
    <property type="match status" value="1"/>
</dbReference>
<dbReference type="Proteomes" id="UP000801428">
    <property type="component" value="Unassembled WGS sequence"/>
</dbReference>
<dbReference type="AlphaFoldDB" id="A0A9P4TF70"/>
<dbReference type="InterPro" id="IPR036188">
    <property type="entry name" value="FAD/NAD-bd_sf"/>
</dbReference>
<evidence type="ECO:0000256" key="3">
    <source>
        <dbReference type="RuleBase" id="RU003968"/>
    </source>
</evidence>
<keyword evidence="3" id="KW-0285">Flavoprotein</keyword>
<dbReference type="InterPro" id="IPR007867">
    <property type="entry name" value="GMC_OxRtase_C"/>
</dbReference>
<dbReference type="PANTHER" id="PTHR47190:SF4">
    <property type="entry name" value="DEHYDROGENASE, PUTATIVE-RELATED"/>
    <property type="match status" value="1"/>
</dbReference>
<keyword evidence="4" id="KW-0732">Signal</keyword>
<dbReference type="Pfam" id="PF05199">
    <property type="entry name" value="GMC_oxred_C"/>
    <property type="match status" value="1"/>
</dbReference>
<reference evidence="6" key="1">
    <citation type="submission" date="2019-04" db="EMBL/GenBank/DDBJ databases">
        <title>Sequencing of skin fungus with MAO and IRED activity.</title>
        <authorList>
            <person name="Marsaioli A.J."/>
            <person name="Bonatto J.M.C."/>
            <person name="Reis Junior O."/>
        </authorList>
    </citation>
    <scope>NUCLEOTIDE SEQUENCE</scope>
    <source>
        <strain evidence="6">30M1</strain>
    </source>
</reference>
<proteinExistence type="inferred from homology"/>
<comment type="caution">
    <text evidence="6">The sequence shown here is derived from an EMBL/GenBank/DDBJ whole genome shotgun (WGS) entry which is preliminary data.</text>
</comment>
<gene>
    <name evidence="6" type="ORF">E8E13_008377</name>
</gene>
<evidence type="ECO:0000259" key="5">
    <source>
        <dbReference type="PROSITE" id="PS00623"/>
    </source>
</evidence>
<dbReference type="PANTHER" id="PTHR47190">
    <property type="entry name" value="DEHYDROGENASE, PUTATIVE-RELATED"/>
    <property type="match status" value="1"/>
</dbReference>
<comment type="cofactor">
    <cofactor evidence="2">
        <name>FAD</name>
        <dbReference type="ChEBI" id="CHEBI:57692"/>
    </cofactor>
</comment>
<dbReference type="OrthoDB" id="413885at2759"/>
<dbReference type="GO" id="GO:0016614">
    <property type="term" value="F:oxidoreductase activity, acting on CH-OH group of donors"/>
    <property type="evidence" value="ECO:0007669"/>
    <property type="project" value="InterPro"/>
</dbReference>
<evidence type="ECO:0000256" key="1">
    <source>
        <dbReference type="ARBA" id="ARBA00010790"/>
    </source>
</evidence>
<dbReference type="PIRSF" id="PIRSF000137">
    <property type="entry name" value="Alcohol_oxidase"/>
    <property type="match status" value="1"/>
</dbReference>
<feature type="domain" description="Glucose-methanol-choline oxidoreductase N-terminal" evidence="5">
    <location>
        <begin position="124"/>
        <end position="147"/>
    </location>
</feature>
<feature type="binding site" evidence="2">
    <location>
        <position position="126"/>
    </location>
    <ligand>
        <name>FAD</name>
        <dbReference type="ChEBI" id="CHEBI:57692"/>
    </ligand>
</feature>
<evidence type="ECO:0000256" key="4">
    <source>
        <dbReference type="SAM" id="SignalP"/>
    </source>
</evidence>
<accession>A0A9P4TF70</accession>
<dbReference type="SUPFAM" id="SSF51905">
    <property type="entry name" value="FAD/NAD(P)-binding domain"/>
    <property type="match status" value="1"/>
</dbReference>
<dbReference type="InterPro" id="IPR000172">
    <property type="entry name" value="GMC_OxRdtase_N"/>
</dbReference>
<feature type="binding site" evidence="2">
    <location>
        <position position="253"/>
    </location>
    <ligand>
        <name>FAD</name>
        <dbReference type="ChEBI" id="CHEBI:57692"/>
    </ligand>
</feature>
<keyword evidence="7" id="KW-1185">Reference proteome</keyword>
<dbReference type="SUPFAM" id="SSF54373">
    <property type="entry name" value="FAD-linked reductases, C-terminal domain"/>
    <property type="match status" value="1"/>
</dbReference>
<feature type="chain" id="PRO_5040496187" description="Glucose-methanol-choline oxidoreductase N-terminal domain-containing protein" evidence="4">
    <location>
        <begin position="22"/>
        <end position="573"/>
    </location>
</feature>
<dbReference type="GO" id="GO:0050660">
    <property type="term" value="F:flavin adenine dinucleotide binding"/>
    <property type="evidence" value="ECO:0007669"/>
    <property type="project" value="InterPro"/>
</dbReference>
<name>A0A9P4TF70_CURKU</name>
<sequence>MVRNRFLSFLCALAVTVCVTAQHETPLYRRNNNTLPVSNLTYDYIVVGGGASGLVVSARLAETGKTVLVIERGGPSLYSSGGDVLTSWNDTLTIYDVPALYLALFSLQEDNPLCTDVPAGAVAGCVLGGGTAINGLQFIRPPSFDFDDKWPVGWKWSDVQHSAARLYERNPGSTSPSTDGKYYDNDVWDVASEFLRQGGYRQADSNEDPNQKYKVYSYPALNTVDGLRAGPVRTYLPYAMDLPNFKLQLHTKVVRTVRTRSKITGVEIEDAAGERSVINLNPNGKVVLAAGAMSTPRLLFNSAIGPPDQIRTVENGTVKVALPPKEDWIDSPVGFVRDHTIVIFTFKVPHGTNVLNQTEFANPSQEIIDLYATGSGPLAQSFNRLNSYSVITNDDGHKTFVQSHVVGLSNDTVQFYLTITHNSTSTGALGITSEGKTEWTKSPYLTSASDKEAMTKAIEELLTISRLPNSTLIYDGPVNSTGASVLEIALSQTDPNNILIPGQHMIGTAIMGTDDGTKGGSSVVDTDCRVYGTDNLFVVDASMHADLPTGNTMAIVMVAAEHAAQKIIALGRK</sequence>
<dbReference type="EMBL" id="SWKU01000010">
    <property type="protein sequence ID" value="KAF3003121.1"/>
    <property type="molecule type" value="Genomic_DNA"/>
</dbReference>
<dbReference type="Pfam" id="PF00732">
    <property type="entry name" value="GMC_oxred_N"/>
    <property type="match status" value="1"/>
</dbReference>
<dbReference type="InterPro" id="IPR012132">
    <property type="entry name" value="GMC_OxRdtase"/>
</dbReference>
<evidence type="ECO:0000313" key="6">
    <source>
        <dbReference type="EMBL" id="KAF3003121.1"/>
    </source>
</evidence>
<evidence type="ECO:0000256" key="2">
    <source>
        <dbReference type="PIRSR" id="PIRSR000137-2"/>
    </source>
</evidence>
<dbReference type="PROSITE" id="PS00623">
    <property type="entry name" value="GMC_OXRED_1"/>
    <property type="match status" value="1"/>
</dbReference>
<comment type="similarity">
    <text evidence="1 3">Belongs to the GMC oxidoreductase family.</text>
</comment>
<protein>
    <recommendedName>
        <fullName evidence="5">Glucose-methanol-choline oxidoreductase N-terminal domain-containing protein</fullName>
    </recommendedName>
</protein>
<keyword evidence="2 3" id="KW-0274">FAD</keyword>
<dbReference type="Gene3D" id="3.30.410.10">
    <property type="entry name" value="Cholesterol Oxidase, domain 2"/>
    <property type="match status" value="1"/>
</dbReference>
<evidence type="ECO:0000313" key="7">
    <source>
        <dbReference type="Proteomes" id="UP000801428"/>
    </source>
</evidence>
<dbReference type="InterPro" id="IPR053208">
    <property type="entry name" value="GMC_Oxidoreductase_CD"/>
</dbReference>